<proteinExistence type="predicted"/>
<evidence type="ECO:0000313" key="1">
    <source>
        <dbReference type="EMBL" id="MWG36553.1"/>
    </source>
</evidence>
<protein>
    <submittedName>
        <fullName evidence="1">DUF3307 domain-containing protein</fullName>
    </submittedName>
</protein>
<sequence>MSDLSLLAAHLLADFPLQSDRMAAEKLDDWGVRLDHVAVHAVTTALAVALTKGVDRRLPLFVAAVVTTHYGIDTRRWAGPKDGFEAYPLAVDQTLHVVALATLSAAVYGE</sequence>
<keyword evidence="2" id="KW-1185">Reference proteome</keyword>
<evidence type="ECO:0000313" key="2">
    <source>
        <dbReference type="Proteomes" id="UP000451471"/>
    </source>
</evidence>
<dbReference type="EMBL" id="WSZK01000036">
    <property type="protein sequence ID" value="MWG36553.1"/>
    <property type="molecule type" value="Genomic_DNA"/>
</dbReference>
<gene>
    <name evidence="1" type="ORF">GQS65_19020</name>
</gene>
<dbReference type="RefSeq" id="WP_158206206.1">
    <property type="nucleotide sequence ID" value="NZ_WSZK01000036.1"/>
</dbReference>
<dbReference type="Proteomes" id="UP000451471">
    <property type="component" value="Unassembled WGS sequence"/>
</dbReference>
<accession>A0A6B0GVD7</accession>
<organism evidence="1 2">
    <name type="scientific">Halomarina oriensis</name>
    <dbReference type="NCBI Taxonomy" id="671145"/>
    <lineage>
        <taxon>Archaea</taxon>
        <taxon>Methanobacteriati</taxon>
        <taxon>Methanobacteriota</taxon>
        <taxon>Stenosarchaea group</taxon>
        <taxon>Halobacteria</taxon>
        <taxon>Halobacteriales</taxon>
        <taxon>Natronomonadaceae</taxon>
        <taxon>Halomarina</taxon>
    </lineage>
</organism>
<name>A0A6B0GVD7_9EURY</name>
<dbReference type="InterPro" id="IPR021737">
    <property type="entry name" value="Phage_phiKZ_Orf197"/>
</dbReference>
<dbReference type="AlphaFoldDB" id="A0A6B0GVD7"/>
<dbReference type="Pfam" id="PF11750">
    <property type="entry name" value="DUF3307"/>
    <property type="match status" value="1"/>
</dbReference>
<comment type="caution">
    <text evidence="1">The sequence shown here is derived from an EMBL/GenBank/DDBJ whole genome shotgun (WGS) entry which is preliminary data.</text>
</comment>
<reference evidence="1 2" key="1">
    <citation type="submission" date="2019-12" db="EMBL/GenBank/DDBJ databases">
        <title>Halocatena pleomorpha gen. nov. sp. nov., an extremely halophilic archaeon of family Halobacteriaceae isolated from saltpan soil.</title>
        <authorList>
            <person name="Pal Y."/>
            <person name="Verma A."/>
            <person name="Krishnamurthi S."/>
            <person name="Kumar P."/>
        </authorList>
    </citation>
    <scope>NUCLEOTIDE SEQUENCE [LARGE SCALE GENOMIC DNA]</scope>
    <source>
        <strain evidence="1 2">JCM 16495</strain>
    </source>
</reference>